<dbReference type="RefSeq" id="WP_095369835.1">
    <property type="nucleotide sequence ID" value="NZ_CP022983.1"/>
</dbReference>
<keyword evidence="3" id="KW-1185">Reference proteome</keyword>
<dbReference type="Gene3D" id="2.60.40.2360">
    <property type="entry name" value="Intracellular proteinase inhibitor BsuPI"/>
    <property type="match status" value="1"/>
</dbReference>
<dbReference type="EMBL" id="CP022983">
    <property type="protein sequence ID" value="ASV66260.1"/>
    <property type="molecule type" value="Genomic_DNA"/>
</dbReference>
<gene>
    <name evidence="2" type="ORF">CKF48_02265</name>
</gene>
<sequence>MLHLLLSAILATNFLPQQSEMEANNHMDIQFEVQAVSEEKLVLTFTVHNQTNELVELQFNSSQKYDYEVLDEHGKVIYRYSDGKAFLQMIQTENLSAGEKKEWKSTWDYQTANENTLNPGSYKVEAKFLGQVIKPEGMEINQTSQTTFMYGKDQLFNNITVEGKDGFYHIKGHYKGQLPVMYSVEDGHFLLIKEKPVQVNKDGDFNIAVKVKEEDLPKNGSLIAYLSEKGSKGTPIILQSF</sequence>
<accession>A0A248TDR5</accession>
<dbReference type="Proteomes" id="UP000215137">
    <property type="component" value="Chromosome"/>
</dbReference>
<feature type="domain" description="Intracellular proteinase inhibitor BsuPI" evidence="1">
    <location>
        <begin position="36"/>
        <end position="131"/>
    </location>
</feature>
<name>A0A248TDR5_9BACI</name>
<reference evidence="2 3" key="1">
    <citation type="submission" date="2017-08" db="EMBL/GenBank/DDBJ databases">
        <title>Complete Genome Sequence of Bacillus kochii Oregon-R-modENCODE STRAIN BDGP4, isolated from Drosophila melanogaster gut.</title>
        <authorList>
            <person name="Wan K.H."/>
            <person name="Yu C."/>
            <person name="Park S."/>
            <person name="Hammonds A.S."/>
            <person name="Booth B.W."/>
            <person name="Celniker S.E."/>
        </authorList>
    </citation>
    <scope>NUCLEOTIDE SEQUENCE [LARGE SCALE GENOMIC DNA]</scope>
    <source>
        <strain evidence="2 3">BDGP4</strain>
    </source>
</reference>
<dbReference type="KEGG" id="bko:CKF48_02265"/>
<organism evidence="2 3">
    <name type="scientific">Cytobacillus kochii</name>
    <dbReference type="NCBI Taxonomy" id="859143"/>
    <lineage>
        <taxon>Bacteria</taxon>
        <taxon>Bacillati</taxon>
        <taxon>Bacillota</taxon>
        <taxon>Bacilli</taxon>
        <taxon>Bacillales</taxon>
        <taxon>Bacillaceae</taxon>
        <taxon>Cytobacillus</taxon>
    </lineage>
</organism>
<dbReference type="AlphaFoldDB" id="A0A248TDR5"/>
<protein>
    <recommendedName>
        <fullName evidence="1">Intracellular proteinase inhibitor BsuPI domain-containing protein</fullName>
    </recommendedName>
</protein>
<dbReference type="InterPro" id="IPR020481">
    <property type="entry name" value="Intracell_prot_inh_BsuPI"/>
</dbReference>
<proteinExistence type="predicted"/>
<dbReference type="InterPro" id="IPR038144">
    <property type="entry name" value="IPI"/>
</dbReference>
<evidence type="ECO:0000313" key="2">
    <source>
        <dbReference type="EMBL" id="ASV66260.1"/>
    </source>
</evidence>
<dbReference type="Pfam" id="PF12690">
    <property type="entry name" value="BsuPI"/>
    <property type="match status" value="1"/>
</dbReference>
<evidence type="ECO:0000313" key="3">
    <source>
        <dbReference type="Proteomes" id="UP000215137"/>
    </source>
</evidence>
<evidence type="ECO:0000259" key="1">
    <source>
        <dbReference type="Pfam" id="PF12690"/>
    </source>
</evidence>
<dbReference type="OrthoDB" id="1357684at2"/>